<sequence length="167" mass="19452">MAFFTPQTQQAFKEDAIAQLVDLKGQIMELEQSIRNVSPALHHDTIILKPIGNIPLIPQLVVSPLIIAPLNQEYLAEFSQQQLLERLNNQKLHLQTLFNELKNFFFPPVFFEKDQMDEIDAQIQAKVVEKTNIYQFVRTENQKEKNVPKYFDPIQRRVSKFGLTRGE</sequence>
<reference evidence="1" key="1">
    <citation type="submission" date="2023-06" db="EMBL/GenBank/DDBJ databases">
        <authorList>
            <person name="Kurt Z."/>
        </authorList>
    </citation>
    <scope>NUCLEOTIDE SEQUENCE</scope>
</reference>
<reference evidence="2 3" key="2">
    <citation type="submission" date="2024-07" db="EMBL/GenBank/DDBJ databases">
        <authorList>
            <person name="Akdeniz Z."/>
        </authorList>
    </citation>
    <scope>NUCLEOTIDE SEQUENCE [LARGE SCALE GENOMIC DNA]</scope>
</reference>
<comment type="caution">
    <text evidence="1">The sequence shown here is derived from an EMBL/GenBank/DDBJ whole genome shotgun (WGS) entry which is preliminary data.</text>
</comment>
<dbReference type="AlphaFoldDB" id="A0AA86QST2"/>
<name>A0AA86QST2_9EUKA</name>
<accession>A0AA86QST2</accession>
<keyword evidence="3" id="KW-1185">Reference proteome</keyword>
<dbReference type="EMBL" id="CATOUU010000990">
    <property type="protein sequence ID" value="CAI9965384.1"/>
    <property type="molecule type" value="Genomic_DNA"/>
</dbReference>
<evidence type="ECO:0000313" key="3">
    <source>
        <dbReference type="Proteomes" id="UP001642409"/>
    </source>
</evidence>
<proteinExistence type="predicted"/>
<evidence type="ECO:0000313" key="2">
    <source>
        <dbReference type="EMBL" id="CAL6041074.1"/>
    </source>
</evidence>
<dbReference type="Proteomes" id="UP001642409">
    <property type="component" value="Unassembled WGS sequence"/>
</dbReference>
<organism evidence="1">
    <name type="scientific">Hexamita inflata</name>
    <dbReference type="NCBI Taxonomy" id="28002"/>
    <lineage>
        <taxon>Eukaryota</taxon>
        <taxon>Metamonada</taxon>
        <taxon>Diplomonadida</taxon>
        <taxon>Hexamitidae</taxon>
        <taxon>Hexamitinae</taxon>
        <taxon>Hexamita</taxon>
    </lineage>
</organism>
<evidence type="ECO:0000313" key="1">
    <source>
        <dbReference type="EMBL" id="CAI9965384.1"/>
    </source>
</evidence>
<protein>
    <submittedName>
        <fullName evidence="2">Hypothetical_protein</fullName>
    </submittedName>
</protein>
<gene>
    <name evidence="2" type="ORF">HINF_LOCUS38727</name>
    <name evidence="1" type="ORF">HINF_LOCUS53029</name>
</gene>
<dbReference type="EMBL" id="CAXDID020000148">
    <property type="protein sequence ID" value="CAL6041074.1"/>
    <property type="molecule type" value="Genomic_DNA"/>
</dbReference>